<feature type="domain" description="UspA" evidence="2">
    <location>
        <begin position="1"/>
        <end position="147"/>
    </location>
</feature>
<organism evidence="3 4">
    <name type="scientific">Mucilaginibacter pocheonensis</name>
    <dbReference type="NCBI Taxonomy" id="398050"/>
    <lineage>
        <taxon>Bacteria</taxon>
        <taxon>Pseudomonadati</taxon>
        <taxon>Bacteroidota</taxon>
        <taxon>Sphingobacteriia</taxon>
        <taxon>Sphingobacteriales</taxon>
        <taxon>Sphingobacteriaceae</taxon>
        <taxon>Mucilaginibacter</taxon>
    </lineage>
</organism>
<comment type="similarity">
    <text evidence="1">Belongs to the universal stress protein A family.</text>
</comment>
<dbReference type="Proteomes" id="UP001247620">
    <property type="component" value="Unassembled WGS sequence"/>
</dbReference>
<name>A0ABU1TBZ8_9SPHI</name>
<keyword evidence="4" id="KW-1185">Reference proteome</keyword>
<dbReference type="EMBL" id="JAVDUU010000002">
    <property type="protein sequence ID" value="MDR6942776.1"/>
    <property type="molecule type" value="Genomic_DNA"/>
</dbReference>
<sequence>MKTIILATDFSESSKDAARYGYDLACRIRAKVIIVNAMIITAEIPQTGFVTWPDQEFDALLHDYETEIQKFRTELEARVSPDSYLPKLVCVNEAGRLTEVIRKATADCYTELVVIGTHQGGMLSSLLIGNHAEQLIDTVTSPLLIVKPGTVFKPLKKIAFATEFKNPKQDLEIIYHLTRFAKLLNAELLLVHVSDKPENTASLQKTLADYLLELSNKANYPHIYYRLIHNAKIEAGLTWLCEHGQVDMLAMVHRSRNVLAEYFGLSHTKKMNKLSALPLLVFHLQHNG</sequence>
<dbReference type="RefSeq" id="WP_310096299.1">
    <property type="nucleotide sequence ID" value="NZ_JAVDUU010000002.1"/>
</dbReference>
<dbReference type="CDD" id="cd00293">
    <property type="entry name" value="USP-like"/>
    <property type="match status" value="1"/>
</dbReference>
<dbReference type="Pfam" id="PF00582">
    <property type="entry name" value="Usp"/>
    <property type="match status" value="1"/>
</dbReference>
<accession>A0ABU1TBZ8</accession>
<dbReference type="PRINTS" id="PR01438">
    <property type="entry name" value="UNVRSLSTRESS"/>
</dbReference>
<evidence type="ECO:0000256" key="1">
    <source>
        <dbReference type="ARBA" id="ARBA00008791"/>
    </source>
</evidence>
<dbReference type="Gene3D" id="3.40.50.12370">
    <property type="match status" value="1"/>
</dbReference>
<protein>
    <submittedName>
        <fullName evidence="3">Nucleotide-binding universal stress UspA family protein</fullName>
    </submittedName>
</protein>
<comment type="caution">
    <text evidence="3">The sequence shown here is derived from an EMBL/GenBank/DDBJ whole genome shotgun (WGS) entry which is preliminary data.</text>
</comment>
<evidence type="ECO:0000313" key="3">
    <source>
        <dbReference type="EMBL" id="MDR6942776.1"/>
    </source>
</evidence>
<dbReference type="SUPFAM" id="SSF52402">
    <property type="entry name" value="Adenine nucleotide alpha hydrolases-like"/>
    <property type="match status" value="2"/>
</dbReference>
<dbReference type="PANTHER" id="PTHR46268">
    <property type="entry name" value="STRESS RESPONSE PROTEIN NHAX"/>
    <property type="match status" value="1"/>
</dbReference>
<dbReference type="PANTHER" id="PTHR46268:SF6">
    <property type="entry name" value="UNIVERSAL STRESS PROTEIN UP12"/>
    <property type="match status" value="1"/>
</dbReference>
<reference evidence="3 4" key="1">
    <citation type="submission" date="2023-07" db="EMBL/GenBank/DDBJ databases">
        <title>Sorghum-associated microbial communities from plants grown in Nebraska, USA.</title>
        <authorList>
            <person name="Schachtman D."/>
        </authorList>
    </citation>
    <scope>NUCLEOTIDE SEQUENCE [LARGE SCALE GENOMIC DNA]</scope>
    <source>
        <strain evidence="3 4">3262</strain>
    </source>
</reference>
<gene>
    <name evidence="3" type="ORF">J2W55_002618</name>
</gene>
<evidence type="ECO:0000313" key="4">
    <source>
        <dbReference type="Proteomes" id="UP001247620"/>
    </source>
</evidence>
<dbReference type="InterPro" id="IPR006016">
    <property type="entry name" value="UspA"/>
</dbReference>
<dbReference type="InterPro" id="IPR006015">
    <property type="entry name" value="Universal_stress_UspA"/>
</dbReference>
<evidence type="ECO:0000259" key="2">
    <source>
        <dbReference type="Pfam" id="PF00582"/>
    </source>
</evidence>
<proteinExistence type="inferred from homology"/>